<evidence type="ECO:0000256" key="10">
    <source>
        <dbReference type="ARBA" id="ARBA00023004"/>
    </source>
</evidence>
<keyword evidence="5" id="KW-0349">Heme</keyword>
<dbReference type="GO" id="GO:0020037">
    <property type="term" value="F:heme binding"/>
    <property type="evidence" value="ECO:0007669"/>
    <property type="project" value="TreeGrafter"/>
</dbReference>
<comment type="cofactor">
    <cofactor evidence="1">
        <name>heme b</name>
        <dbReference type="ChEBI" id="CHEBI:60344"/>
    </cofactor>
</comment>
<dbReference type="PANTHER" id="PTHR30529">
    <property type="entry name" value="CYTOCHROME B561"/>
    <property type="match status" value="1"/>
</dbReference>
<keyword evidence="10" id="KW-0408">Iron</keyword>
<evidence type="ECO:0000256" key="8">
    <source>
        <dbReference type="ARBA" id="ARBA00022982"/>
    </source>
</evidence>
<dbReference type="GO" id="GO:0005886">
    <property type="term" value="C:plasma membrane"/>
    <property type="evidence" value="ECO:0007669"/>
    <property type="project" value="UniProtKB-SubCell"/>
</dbReference>
<dbReference type="InterPro" id="IPR052168">
    <property type="entry name" value="Cytochrome_b561_oxidase"/>
</dbReference>
<protein>
    <submittedName>
        <fullName evidence="15">Cytochrome b561 transmembrane protein</fullName>
    </submittedName>
</protein>
<evidence type="ECO:0000256" key="11">
    <source>
        <dbReference type="ARBA" id="ARBA00023136"/>
    </source>
</evidence>
<dbReference type="GO" id="GO:0009055">
    <property type="term" value="F:electron transfer activity"/>
    <property type="evidence" value="ECO:0007669"/>
    <property type="project" value="InterPro"/>
</dbReference>
<keyword evidence="11 13" id="KW-0472">Membrane</keyword>
<dbReference type="STRING" id="448.Lery_1201"/>
<evidence type="ECO:0000256" key="3">
    <source>
        <dbReference type="ARBA" id="ARBA00022448"/>
    </source>
</evidence>
<dbReference type="InterPro" id="IPR011577">
    <property type="entry name" value="Cyt_b561_bac/Ni-Hgenase"/>
</dbReference>
<evidence type="ECO:0000313" key="16">
    <source>
        <dbReference type="Proteomes" id="UP000054773"/>
    </source>
</evidence>
<keyword evidence="4" id="KW-1003">Cell membrane</keyword>
<gene>
    <name evidence="15" type="primary">cybA</name>
    <name evidence="15" type="ORF">Lery_1201</name>
</gene>
<dbReference type="GO" id="GO:0046872">
    <property type="term" value="F:metal ion binding"/>
    <property type="evidence" value="ECO:0007669"/>
    <property type="project" value="UniProtKB-KW"/>
</dbReference>
<dbReference type="GO" id="GO:0022904">
    <property type="term" value="P:respiratory electron transport chain"/>
    <property type="evidence" value="ECO:0007669"/>
    <property type="project" value="InterPro"/>
</dbReference>
<keyword evidence="6 13" id="KW-0812">Transmembrane</keyword>
<dbReference type="PATRIC" id="fig|448.7.peg.1256"/>
<evidence type="ECO:0000256" key="7">
    <source>
        <dbReference type="ARBA" id="ARBA00022723"/>
    </source>
</evidence>
<comment type="similarity">
    <text evidence="12">Belongs to the cytochrome b561 family.</text>
</comment>
<keyword evidence="8" id="KW-0249">Electron transport</keyword>
<evidence type="ECO:0000256" key="1">
    <source>
        <dbReference type="ARBA" id="ARBA00001970"/>
    </source>
</evidence>
<evidence type="ECO:0000256" key="6">
    <source>
        <dbReference type="ARBA" id="ARBA00022692"/>
    </source>
</evidence>
<comment type="subcellular location">
    <subcellularLocation>
        <location evidence="2">Cell membrane</location>
        <topology evidence="2">Multi-pass membrane protein</topology>
    </subcellularLocation>
</comment>
<keyword evidence="9 13" id="KW-1133">Transmembrane helix</keyword>
<dbReference type="PANTHER" id="PTHR30529:SF1">
    <property type="entry name" value="CYTOCHROME B561 HOMOLOG 2"/>
    <property type="match status" value="1"/>
</dbReference>
<proteinExistence type="inferred from homology"/>
<dbReference type="Pfam" id="PF01292">
    <property type="entry name" value="Ni_hydr_CYTB"/>
    <property type="match status" value="1"/>
</dbReference>
<dbReference type="RefSeq" id="WP_058526352.1">
    <property type="nucleotide sequence ID" value="NZ_CAAAHY010000002.1"/>
</dbReference>
<feature type="transmembrane region" description="Helical" evidence="13">
    <location>
        <begin position="54"/>
        <end position="71"/>
    </location>
</feature>
<keyword evidence="3" id="KW-0813">Transport</keyword>
<name>A0A0W0TR43_LEGER</name>
<feature type="domain" description="Cytochrome b561 bacterial/Ni-hydrogenase" evidence="14">
    <location>
        <begin position="9"/>
        <end position="177"/>
    </location>
</feature>
<sequence length="178" mass="20341">MRIKNDATHYGLVAISLHWAMAVLMIGLLILGLFMVSLPVSLQKLKLYGWHKEYGFLALFLVITRLLWRLGNQTPSLNLPRWEVISARSVHWLFYVLMVTMPLTGWLITSAAGLPASFFGWFTLPNLTGPDEHLRQVFEKAHEWLSYALIGLIALHTAAALKHYFINKDDILQRMISP</sequence>
<comment type="caution">
    <text evidence="15">The sequence shown here is derived from an EMBL/GenBank/DDBJ whole genome shotgun (WGS) entry which is preliminary data.</text>
</comment>
<evidence type="ECO:0000313" key="15">
    <source>
        <dbReference type="EMBL" id="KTC98147.1"/>
    </source>
</evidence>
<dbReference type="Proteomes" id="UP000054773">
    <property type="component" value="Unassembled WGS sequence"/>
</dbReference>
<feature type="transmembrane region" description="Helical" evidence="13">
    <location>
        <begin position="92"/>
        <end position="124"/>
    </location>
</feature>
<dbReference type="EMBL" id="LNYA01000023">
    <property type="protein sequence ID" value="KTC98147.1"/>
    <property type="molecule type" value="Genomic_DNA"/>
</dbReference>
<evidence type="ECO:0000256" key="12">
    <source>
        <dbReference type="ARBA" id="ARBA00037975"/>
    </source>
</evidence>
<evidence type="ECO:0000256" key="2">
    <source>
        <dbReference type="ARBA" id="ARBA00004651"/>
    </source>
</evidence>
<dbReference type="Gene3D" id="1.20.950.20">
    <property type="entry name" value="Transmembrane di-heme cytochromes, Chain C"/>
    <property type="match status" value="1"/>
</dbReference>
<evidence type="ECO:0000256" key="4">
    <source>
        <dbReference type="ARBA" id="ARBA00022475"/>
    </source>
</evidence>
<feature type="transmembrane region" description="Helical" evidence="13">
    <location>
        <begin position="12"/>
        <end position="34"/>
    </location>
</feature>
<reference evidence="15 16" key="1">
    <citation type="submission" date="2015-11" db="EMBL/GenBank/DDBJ databases">
        <title>Genomic analysis of 38 Legionella species identifies large and diverse effector repertoires.</title>
        <authorList>
            <person name="Burstein D."/>
            <person name="Amaro F."/>
            <person name="Zusman T."/>
            <person name="Lifshitz Z."/>
            <person name="Cohen O."/>
            <person name="Gilbert J.A."/>
            <person name="Pupko T."/>
            <person name="Shuman H.A."/>
            <person name="Segal G."/>
        </authorList>
    </citation>
    <scope>NUCLEOTIDE SEQUENCE [LARGE SCALE GENOMIC DNA]</scope>
    <source>
        <strain evidence="15 16">SE-32A-C8</strain>
    </source>
</reference>
<dbReference type="InterPro" id="IPR016174">
    <property type="entry name" value="Di-haem_cyt_TM"/>
</dbReference>
<keyword evidence="16" id="KW-1185">Reference proteome</keyword>
<accession>A0A0W0TR43</accession>
<organism evidence="15 16">
    <name type="scientific">Legionella erythra</name>
    <dbReference type="NCBI Taxonomy" id="448"/>
    <lineage>
        <taxon>Bacteria</taxon>
        <taxon>Pseudomonadati</taxon>
        <taxon>Pseudomonadota</taxon>
        <taxon>Gammaproteobacteria</taxon>
        <taxon>Legionellales</taxon>
        <taxon>Legionellaceae</taxon>
        <taxon>Legionella</taxon>
    </lineage>
</organism>
<feature type="transmembrane region" description="Helical" evidence="13">
    <location>
        <begin position="144"/>
        <end position="165"/>
    </location>
</feature>
<dbReference type="AlphaFoldDB" id="A0A0W0TR43"/>
<dbReference type="OrthoDB" id="8589936at2"/>
<evidence type="ECO:0000256" key="13">
    <source>
        <dbReference type="SAM" id="Phobius"/>
    </source>
</evidence>
<keyword evidence="7" id="KW-0479">Metal-binding</keyword>
<evidence type="ECO:0000256" key="5">
    <source>
        <dbReference type="ARBA" id="ARBA00022617"/>
    </source>
</evidence>
<evidence type="ECO:0000256" key="9">
    <source>
        <dbReference type="ARBA" id="ARBA00022989"/>
    </source>
</evidence>
<dbReference type="SUPFAM" id="SSF81342">
    <property type="entry name" value="Transmembrane di-heme cytochromes"/>
    <property type="match status" value="1"/>
</dbReference>
<evidence type="ECO:0000259" key="14">
    <source>
        <dbReference type="Pfam" id="PF01292"/>
    </source>
</evidence>